<organism evidence="8 9">
    <name type="scientific">Microbulbifer marinus</name>
    <dbReference type="NCBI Taxonomy" id="658218"/>
    <lineage>
        <taxon>Bacteria</taxon>
        <taxon>Pseudomonadati</taxon>
        <taxon>Pseudomonadota</taxon>
        <taxon>Gammaproteobacteria</taxon>
        <taxon>Cellvibrionales</taxon>
        <taxon>Microbulbiferaceae</taxon>
        <taxon>Microbulbifer</taxon>
    </lineage>
</organism>
<feature type="transmembrane region" description="Helical" evidence="7">
    <location>
        <begin position="169"/>
        <end position="188"/>
    </location>
</feature>
<feature type="transmembrane region" description="Helical" evidence="7">
    <location>
        <begin position="63"/>
        <end position="84"/>
    </location>
</feature>
<keyword evidence="3" id="KW-1003">Cell membrane</keyword>
<evidence type="ECO:0000256" key="2">
    <source>
        <dbReference type="ARBA" id="ARBA00022448"/>
    </source>
</evidence>
<dbReference type="RefSeq" id="WP_091384716.1">
    <property type="nucleotide sequence ID" value="NZ_FNQO01000001.1"/>
</dbReference>
<dbReference type="AlphaFoldDB" id="A0A1H3W1C7"/>
<feature type="transmembrane region" description="Helical" evidence="7">
    <location>
        <begin position="362"/>
        <end position="382"/>
    </location>
</feature>
<evidence type="ECO:0000256" key="5">
    <source>
        <dbReference type="ARBA" id="ARBA00022989"/>
    </source>
</evidence>
<keyword evidence="2" id="KW-0813">Transport</keyword>
<dbReference type="Pfam" id="PF01554">
    <property type="entry name" value="MatE"/>
    <property type="match status" value="2"/>
</dbReference>
<evidence type="ECO:0000256" key="1">
    <source>
        <dbReference type="ARBA" id="ARBA00004429"/>
    </source>
</evidence>
<keyword evidence="6 7" id="KW-0472">Membrane</keyword>
<dbReference type="Proteomes" id="UP000198658">
    <property type="component" value="Unassembled WGS sequence"/>
</dbReference>
<proteinExistence type="predicted"/>
<feature type="transmembrane region" description="Helical" evidence="7">
    <location>
        <begin position="420"/>
        <end position="439"/>
    </location>
</feature>
<dbReference type="PANTHER" id="PTHR43823">
    <property type="entry name" value="SPORULATION PROTEIN YKVU"/>
    <property type="match status" value="1"/>
</dbReference>
<dbReference type="GO" id="GO:0015297">
    <property type="term" value="F:antiporter activity"/>
    <property type="evidence" value="ECO:0007669"/>
    <property type="project" value="InterPro"/>
</dbReference>
<keyword evidence="9" id="KW-1185">Reference proteome</keyword>
<dbReference type="PANTHER" id="PTHR43823:SF3">
    <property type="entry name" value="MULTIDRUG EXPORT PROTEIN MEPA"/>
    <property type="match status" value="1"/>
</dbReference>
<sequence>MVTEKNRDPITGPVNKVFFHYSIPVTMGMLCTTSATLIDGLFVGNYVGAEALAAINFVSPIMLLVYGLIFMLDTGASVIAGKYIGEGKLQLASESYAAALVGIVLLTLLVVVPSLVFMPELLFVLGIQGHPLITALASEYLSTFLLFVPLICMGPAFMMLLQTDNHPRLAAAAMVLTAASNVALNWLLVDRLDMGMTGAAMATGLAALPMWLALLVYVYSPGRSLTFRWPRQIWPHCKKASINGVSELGSEASYSVTTVIFNWAIMSVIGAQGVTAFTIINYVLLLGLMAAFGISDSIRPVLSKNLGARQPERIYQFAKLSVASALAIGLLIILSLFLFPRAIITLFVAADEHTLVQLTQEFIGFLWPAFLFLGINVVATAYQTAMHRPLESFVISFVRTLLFPVVLVLSLPLWLGDKGIFLALPITEVLCFMIAVYYFRVNRPTKIVQAINLSA</sequence>
<dbReference type="GO" id="GO:0042910">
    <property type="term" value="F:xenobiotic transmembrane transporter activity"/>
    <property type="evidence" value="ECO:0007669"/>
    <property type="project" value="InterPro"/>
</dbReference>
<evidence type="ECO:0000256" key="3">
    <source>
        <dbReference type="ARBA" id="ARBA00022475"/>
    </source>
</evidence>
<feature type="transmembrane region" description="Helical" evidence="7">
    <location>
        <begin position="323"/>
        <end position="350"/>
    </location>
</feature>
<evidence type="ECO:0000256" key="4">
    <source>
        <dbReference type="ARBA" id="ARBA00022692"/>
    </source>
</evidence>
<feature type="transmembrane region" description="Helical" evidence="7">
    <location>
        <begin position="96"/>
        <end position="117"/>
    </location>
</feature>
<dbReference type="GO" id="GO:0005886">
    <property type="term" value="C:plasma membrane"/>
    <property type="evidence" value="ECO:0007669"/>
    <property type="project" value="UniProtKB-SubCell"/>
</dbReference>
<name>A0A1H3W1C7_9GAMM</name>
<keyword evidence="4 7" id="KW-0812">Transmembrane</keyword>
<protein>
    <submittedName>
        <fullName evidence="8">Putative efflux protein, MATE family</fullName>
    </submittedName>
</protein>
<evidence type="ECO:0000313" key="9">
    <source>
        <dbReference type="Proteomes" id="UP000198658"/>
    </source>
</evidence>
<feature type="transmembrane region" description="Helical" evidence="7">
    <location>
        <begin position="137"/>
        <end position="157"/>
    </location>
</feature>
<gene>
    <name evidence="8" type="ORF">SAMN05216562_0460</name>
</gene>
<comment type="subcellular location">
    <subcellularLocation>
        <location evidence="1">Cell inner membrane</location>
        <topology evidence="1">Multi-pass membrane protein</topology>
    </subcellularLocation>
</comment>
<dbReference type="PIRSF" id="PIRSF006603">
    <property type="entry name" value="DinF"/>
    <property type="match status" value="1"/>
</dbReference>
<dbReference type="OrthoDB" id="9811110at2"/>
<evidence type="ECO:0000256" key="7">
    <source>
        <dbReference type="SAM" id="Phobius"/>
    </source>
</evidence>
<dbReference type="InterPro" id="IPR051327">
    <property type="entry name" value="MATE_MepA_subfamily"/>
</dbReference>
<keyword evidence="5 7" id="KW-1133">Transmembrane helix</keyword>
<accession>A0A1H3W1C7</accession>
<dbReference type="InterPro" id="IPR048279">
    <property type="entry name" value="MdtK-like"/>
</dbReference>
<evidence type="ECO:0000256" key="6">
    <source>
        <dbReference type="ARBA" id="ARBA00023136"/>
    </source>
</evidence>
<feature type="transmembrane region" description="Helical" evidence="7">
    <location>
        <begin position="21"/>
        <end position="43"/>
    </location>
</feature>
<feature type="transmembrane region" description="Helical" evidence="7">
    <location>
        <begin position="200"/>
        <end position="219"/>
    </location>
</feature>
<feature type="transmembrane region" description="Helical" evidence="7">
    <location>
        <begin position="394"/>
        <end position="414"/>
    </location>
</feature>
<dbReference type="InterPro" id="IPR002528">
    <property type="entry name" value="MATE_fam"/>
</dbReference>
<reference evidence="9" key="1">
    <citation type="submission" date="2016-10" db="EMBL/GenBank/DDBJ databases">
        <authorList>
            <person name="Varghese N."/>
            <person name="Submissions S."/>
        </authorList>
    </citation>
    <scope>NUCLEOTIDE SEQUENCE [LARGE SCALE GENOMIC DNA]</scope>
    <source>
        <strain evidence="9">CGMCC 1.10657</strain>
    </source>
</reference>
<evidence type="ECO:0000313" key="8">
    <source>
        <dbReference type="EMBL" id="SDZ80701.1"/>
    </source>
</evidence>
<dbReference type="EMBL" id="FNQO01000001">
    <property type="protein sequence ID" value="SDZ80701.1"/>
    <property type="molecule type" value="Genomic_DNA"/>
</dbReference>